<keyword evidence="2" id="KW-1185">Reference proteome</keyword>
<gene>
    <name evidence="1" type="ORF">GCM10017581_017130</name>
</gene>
<dbReference type="Pfam" id="PF14030">
    <property type="entry name" value="DUF4245"/>
    <property type="match status" value="1"/>
</dbReference>
<dbReference type="EMBL" id="BSFP01000006">
    <property type="protein sequence ID" value="GLK99972.1"/>
    <property type="molecule type" value="Genomic_DNA"/>
</dbReference>
<dbReference type="Proteomes" id="UP001143480">
    <property type="component" value="Unassembled WGS sequence"/>
</dbReference>
<proteinExistence type="predicted"/>
<evidence type="ECO:0000313" key="2">
    <source>
        <dbReference type="Proteomes" id="UP001143480"/>
    </source>
</evidence>
<organism evidence="1 2">
    <name type="scientific">Dactylosporangium matsuzakiense</name>
    <dbReference type="NCBI Taxonomy" id="53360"/>
    <lineage>
        <taxon>Bacteria</taxon>
        <taxon>Bacillati</taxon>
        <taxon>Actinomycetota</taxon>
        <taxon>Actinomycetes</taxon>
        <taxon>Micromonosporales</taxon>
        <taxon>Micromonosporaceae</taxon>
        <taxon>Dactylosporangium</taxon>
    </lineage>
</organism>
<sequence>MLVLIIPVFLIVAFYRYLGHEDPPVVDTTEVYGSVQRAGRFELLRPEGLADGWRIASATYTDGILRIGITAPDSGALQLVESADPAAVLVPAVIGKTPHDDGPATIAGAEWHRWSEGRPGERAIVRTDGNRTVIIVGHAKQDQLDQLAGSLRA</sequence>
<protein>
    <recommendedName>
        <fullName evidence="3">DUF4245 domain-containing protein</fullName>
    </recommendedName>
</protein>
<name>A0A9W6KET2_9ACTN</name>
<comment type="caution">
    <text evidence="1">The sequence shown here is derived from an EMBL/GenBank/DDBJ whole genome shotgun (WGS) entry which is preliminary data.</text>
</comment>
<reference evidence="1" key="2">
    <citation type="submission" date="2023-01" db="EMBL/GenBank/DDBJ databases">
        <authorList>
            <person name="Sun Q."/>
            <person name="Evtushenko L."/>
        </authorList>
    </citation>
    <scope>NUCLEOTIDE SEQUENCE</scope>
    <source>
        <strain evidence="1">VKM Ac-1321</strain>
    </source>
</reference>
<dbReference type="InterPro" id="IPR025339">
    <property type="entry name" value="DUF4245"/>
</dbReference>
<dbReference type="AlphaFoldDB" id="A0A9W6KET2"/>
<reference evidence="1" key="1">
    <citation type="journal article" date="2014" name="Int. J. Syst. Evol. Microbiol.">
        <title>Complete genome sequence of Corynebacterium casei LMG S-19264T (=DSM 44701T), isolated from a smear-ripened cheese.</title>
        <authorList>
            <consortium name="US DOE Joint Genome Institute (JGI-PGF)"/>
            <person name="Walter F."/>
            <person name="Albersmeier A."/>
            <person name="Kalinowski J."/>
            <person name="Ruckert C."/>
        </authorList>
    </citation>
    <scope>NUCLEOTIDE SEQUENCE</scope>
    <source>
        <strain evidence="1">VKM Ac-1321</strain>
    </source>
</reference>
<accession>A0A9W6KET2</accession>
<evidence type="ECO:0000313" key="1">
    <source>
        <dbReference type="EMBL" id="GLK99972.1"/>
    </source>
</evidence>
<evidence type="ECO:0008006" key="3">
    <source>
        <dbReference type="Google" id="ProtNLM"/>
    </source>
</evidence>